<keyword evidence="3" id="KW-1185">Reference proteome</keyword>
<gene>
    <name evidence="2" type="ORF">Poli38472_007768</name>
</gene>
<evidence type="ECO:0000313" key="2">
    <source>
        <dbReference type="EMBL" id="TMW68096.1"/>
    </source>
</evidence>
<dbReference type="AlphaFoldDB" id="A0A8K1CT04"/>
<proteinExistence type="predicted"/>
<organism evidence="2 3">
    <name type="scientific">Pythium oligandrum</name>
    <name type="common">Mycoparasitic fungus</name>
    <dbReference type="NCBI Taxonomy" id="41045"/>
    <lineage>
        <taxon>Eukaryota</taxon>
        <taxon>Sar</taxon>
        <taxon>Stramenopiles</taxon>
        <taxon>Oomycota</taxon>
        <taxon>Peronosporomycetes</taxon>
        <taxon>Pythiales</taxon>
        <taxon>Pythiaceae</taxon>
        <taxon>Pythium</taxon>
    </lineage>
</organism>
<dbReference type="EMBL" id="SPLM01000003">
    <property type="protein sequence ID" value="TMW68096.1"/>
    <property type="molecule type" value="Genomic_DNA"/>
</dbReference>
<feature type="compositionally biased region" description="Basic and acidic residues" evidence="1">
    <location>
        <begin position="1"/>
        <end position="13"/>
    </location>
</feature>
<dbReference type="Proteomes" id="UP000794436">
    <property type="component" value="Unassembled WGS sequence"/>
</dbReference>
<evidence type="ECO:0000313" key="3">
    <source>
        <dbReference type="Proteomes" id="UP000794436"/>
    </source>
</evidence>
<feature type="region of interest" description="Disordered" evidence="1">
    <location>
        <begin position="1"/>
        <end position="64"/>
    </location>
</feature>
<feature type="compositionally biased region" description="Basic and acidic residues" evidence="1">
    <location>
        <begin position="85"/>
        <end position="112"/>
    </location>
</feature>
<reference evidence="2" key="1">
    <citation type="submission" date="2019-03" db="EMBL/GenBank/DDBJ databases">
        <title>Long read genome sequence of the mycoparasitic Pythium oligandrum ATCC 38472 isolated from sugarbeet rhizosphere.</title>
        <authorList>
            <person name="Gaulin E."/>
        </authorList>
    </citation>
    <scope>NUCLEOTIDE SEQUENCE</scope>
    <source>
        <strain evidence="2">ATCC 38472_TT</strain>
    </source>
</reference>
<sequence>MERSLVEREEQKSFEFAGTGAVDDGDDAAALVPPPPPAVPVAPELQCRYPNKPCPQPRVPKKRDGELHSYCEYHRYKAQLYQRKLEQKKRERRRLAEQKSEQGSDQDHDDGPHTPYYDPRMMSVDQQGASWGQTVATVAPVNLADAPDAAMLHAAQRVGYRPAMNQEAFEPYPHPVTLQADDIHALQSLFIEDTDQQFKVEGGNVLQARINAHGADMAMGTQVPQGYVVDLDGFAFTSEGSRQAYRYGNA</sequence>
<dbReference type="OrthoDB" id="162996at2759"/>
<protein>
    <submittedName>
        <fullName evidence="2">Uncharacterized protein</fullName>
    </submittedName>
</protein>
<name>A0A8K1CT04_PYTOL</name>
<accession>A0A8K1CT04</accession>
<feature type="region of interest" description="Disordered" evidence="1">
    <location>
        <begin position="85"/>
        <end position="121"/>
    </location>
</feature>
<evidence type="ECO:0000256" key="1">
    <source>
        <dbReference type="SAM" id="MobiDB-lite"/>
    </source>
</evidence>
<comment type="caution">
    <text evidence="2">The sequence shown here is derived from an EMBL/GenBank/DDBJ whole genome shotgun (WGS) entry which is preliminary data.</text>
</comment>